<dbReference type="Gene3D" id="3.90.1200.10">
    <property type="match status" value="1"/>
</dbReference>
<dbReference type="InterPro" id="IPR012877">
    <property type="entry name" value="Dhs-27"/>
</dbReference>
<dbReference type="InterPro" id="IPR011009">
    <property type="entry name" value="Kinase-like_dom_sf"/>
</dbReference>
<dbReference type="InterPro" id="IPR015897">
    <property type="entry name" value="CHK_kinase-like"/>
</dbReference>
<dbReference type="EMBL" id="JAUCMV010000002">
    <property type="protein sequence ID" value="KAK0418596.1"/>
    <property type="molecule type" value="Genomic_DNA"/>
</dbReference>
<dbReference type="SMART" id="SM00587">
    <property type="entry name" value="CHK"/>
    <property type="match status" value="1"/>
</dbReference>
<evidence type="ECO:0000313" key="3">
    <source>
        <dbReference type="Proteomes" id="UP001175271"/>
    </source>
</evidence>
<dbReference type="Pfam" id="PF07914">
    <property type="entry name" value="DUF1679"/>
    <property type="match status" value="1"/>
</dbReference>
<keyword evidence="3" id="KW-1185">Reference proteome</keyword>
<dbReference type="PANTHER" id="PTHR23020:SF41">
    <property type="entry name" value="AMINOGLYCOSIDE PHOSPHOTRANSFERASE DOMAIN-CONTAINING PROTEIN"/>
    <property type="match status" value="1"/>
</dbReference>
<comment type="caution">
    <text evidence="2">The sequence shown here is derived from an EMBL/GenBank/DDBJ whole genome shotgun (WGS) entry which is preliminary data.</text>
</comment>
<accession>A0AA39I693</accession>
<protein>
    <recommendedName>
        <fullName evidence="1">CHK kinase-like domain-containing protein</fullName>
    </recommendedName>
</protein>
<sequence>MTSTPFTIDWLLDSVGVLGKEGVRNVEITEIGEGKGIVSRVFDCQIQLASSPPIHVVVKIPQVFEEDVFGDPGKGGSFTKEHLARNHNRECDFYLRYAKQLNVPLGKLYRAEKWIPGQTNGALVMESFTGGATSGSFFEGFTEGQMYALTKHLVQLNKYFLCLEDRDWIAEYPNVMWNQMEVINHFITPMVDRLRDLNSEEFRDNIDKVYPLLVNPEFHEFASSGVQEAMNLPPVLSHGDLWTNNLLWKTAPDGSATDDLAAILDWQIIHKGSPSFDFARLLVIGTDGALRRHIQYDLLSFYYRTLRAEMASEGKEVGFTEEQLVKAYHVNFVDQTLMLLSFVCFFDELGSCDQKKRLWNSHNSRLALRAKMAIDDTIELLEKSPVKRFISASNCYPSVPSTETL</sequence>
<proteinExistence type="predicted"/>
<organism evidence="2 3">
    <name type="scientific">Steinernema hermaphroditum</name>
    <dbReference type="NCBI Taxonomy" id="289476"/>
    <lineage>
        <taxon>Eukaryota</taxon>
        <taxon>Metazoa</taxon>
        <taxon>Ecdysozoa</taxon>
        <taxon>Nematoda</taxon>
        <taxon>Chromadorea</taxon>
        <taxon>Rhabditida</taxon>
        <taxon>Tylenchina</taxon>
        <taxon>Panagrolaimomorpha</taxon>
        <taxon>Strongyloidoidea</taxon>
        <taxon>Steinernematidae</taxon>
        <taxon>Steinernema</taxon>
    </lineage>
</organism>
<gene>
    <name evidence="2" type="ORF">QR680_013660</name>
</gene>
<dbReference type="AlphaFoldDB" id="A0AA39I693"/>
<evidence type="ECO:0000259" key="1">
    <source>
        <dbReference type="SMART" id="SM00587"/>
    </source>
</evidence>
<evidence type="ECO:0000313" key="2">
    <source>
        <dbReference type="EMBL" id="KAK0418596.1"/>
    </source>
</evidence>
<feature type="domain" description="CHK kinase-like" evidence="1">
    <location>
        <begin position="123"/>
        <end position="312"/>
    </location>
</feature>
<dbReference type="Proteomes" id="UP001175271">
    <property type="component" value="Unassembled WGS sequence"/>
</dbReference>
<reference evidence="2" key="1">
    <citation type="submission" date="2023-06" db="EMBL/GenBank/DDBJ databases">
        <title>Genomic analysis of the entomopathogenic nematode Steinernema hermaphroditum.</title>
        <authorList>
            <person name="Schwarz E.M."/>
            <person name="Heppert J.K."/>
            <person name="Baniya A."/>
            <person name="Schwartz H.T."/>
            <person name="Tan C.-H."/>
            <person name="Antoshechkin I."/>
            <person name="Sternberg P.W."/>
            <person name="Goodrich-Blair H."/>
            <person name="Dillman A.R."/>
        </authorList>
    </citation>
    <scope>NUCLEOTIDE SEQUENCE</scope>
    <source>
        <strain evidence="2">PS9179</strain>
        <tissue evidence="2">Whole animal</tissue>
    </source>
</reference>
<dbReference type="PANTHER" id="PTHR23020">
    <property type="entry name" value="UNCHARACTERIZED NUCLEAR HORMONE RECEPTOR-RELATED"/>
    <property type="match status" value="1"/>
</dbReference>
<name>A0AA39I693_9BILA</name>
<dbReference type="SUPFAM" id="SSF56112">
    <property type="entry name" value="Protein kinase-like (PK-like)"/>
    <property type="match status" value="1"/>
</dbReference>
<dbReference type="InterPro" id="IPR052961">
    <property type="entry name" value="Oxido-Kinase-like_Enzymes"/>
</dbReference>